<feature type="transmembrane region" description="Helical" evidence="1">
    <location>
        <begin position="56"/>
        <end position="84"/>
    </location>
</feature>
<dbReference type="Pfam" id="PF19744">
    <property type="entry name" value="DUF6232"/>
    <property type="match status" value="1"/>
</dbReference>
<gene>
    <name evidence="2" type="ORF">ACE1CA_24300</name>
</gene>
<dbReference type="EMBL" id="JBHFNT010000218">
    <property type="protein sequence ID" value="MFB2837664.1"/>
    <property type="molecule type" value="Genomic_DNA"/>
</dbReference>
<dbReference type="InterPro" id="IPR045629">
    <property type="entry name" value="DUF6232"/>
</dbReference>
<keyword evidence="3" id="KW-1185">Reference proteome</keyword>
<sequence>MTQSYPAQQTLYDKGGIRITSTVLEYKKVHYRIRDIYKFQIIEDKKNVQNFNREQVFIGIFLIILSLITHNILGVIIGIIFLIIGSNSSIQEIEYTLRITTNHAEEINITHKSKDEINKIKKALETAIALLSFGQ</sequence>
<protein>
    <submittedName>
        <fullName evidence="2">DUF6232 family protein</fullName>
    </submittedName>
</protein>
<dbReference type="Proteomes" id="UP001576780">
    <property type="component" value="Unassembled WGS sequence"/>
</dbReference>
<comment type="caution">
    <text evidence="2">The sequence shown here is derived from an EMBL/GenBank/DDBJ whole genome shotgun (WGS) entry which is preliminary data.</text>
</comment>
<dbReference type="RefSeq" id="WP_413280002.1">
    <property type="nucleotide sequence ID" value="NZ_JBHFNT010000218.1"/>
</dbReference>
<evidence type="ECO:0000256" key="1">
    <source>
        <dbReference type="SAM" id="Phobius"/>
    </source>
</evidence>
<keyword evidence="1" id="KW-1133">Transmembrane helix</keyword>
<keyword evidence="1" id="KW-0812">Transmembrane</keyword>
<proteinExistence type="predicted"/>
<reference evidence="2 3" key="1">
    <citation type="submission" date="2024-09" db="EMBL/GenBank/DDBJ databases">
        <title>Floridaenema gen nov. (Aerosakkonemataceae, Aerosakkonematales ord. nov., Cyanobacteria) from benthic tropical and subtropical fresh waters, with the description of four new species.</title>
        <authorList>
            <person name="Moretto J.A."/>
            <person name="Berthold D.E."/>
            <person name="Lefler F.W."/>
            <person name="Huang I.-S."/>
            <person name="Laughinghouse H. IV."/>
        </authorList>
    </citation>
    <scope>NUCLEOTIDE SEQUENCE [LARGE SCALE GENOMIC DNA]</scope>
    <source>
        <strain evidence="2 3">BLCC-F167</strain>
    </source>
</reference>
<evidence type="ECO:0000313" key="3">
    <source>
        <dbReference type="Proteomes" id="UP001576780"/>
    </source>
</evidence>
<accession>A0ABV4WRG3</accession>
<organism evidence="2 3">
    <name type="scientific">Floridaenema evergladense BLCC-F167</name>
    <dbReference type="NCBI Taxonomy" id="3153639"/>
    <lineage>
        <taxon>Bacteria</taxon>
        <taxon>Bacillati</taxon>
        <taxon>Cyanobacteriota</taxon>
        <taxon>Cyanophyceae</taxon>
        <taxon>Oscillatoriophycideae</taxon>
        <taxon>Aerosakkonematales</taxon>
        <taxon>Aerosakkonemataceae</taxon>
        <taxon>Floridanema</taxon>
        <taxon>Floridanema evergladense</taxon>
    </lineage>
</organism>
<evidence type="ECO:0000313" key="2">
    <source>
        <dbReference type="EMBL" id="MFB2837664.1"/>
    </source>
</evidence>
<keyword evidence="1" id="KW-0472">Membrane</keyword>
<name>A0ABV4WRG3_9CYAN</name>